<reference evidence="1" key="1">
    <citation type="submission" date="2020-03" db="EMBL/GenBank/DDBJ databases">
        <title>A high-quality chromosome-level genome assembly of a woody plant with both climbing and erect habits, Rhamnella rubrinervis.</title>
        <authorList>
            <person name="Lu Z."/>
            <person name="Yang Y."/>
            <person name="Zhu X."/>
            <person name="Sun Y."/>
        </authorList>
    </citation>
    <scope>NUCLEOTIDE SEQUENCE</scope>
    <source>
        <strain evidence="1">BYM</strain>
        <tissue evidence="1">Leaf</tissue>
    </source>
</reference>
<name>A0A8K0MK05_9ROSA</name>
<dbReference type="AlphaFoldDB" id="A0A8K0MK05"/>
<evidence type="ECO:0000313" key="1">
    <source>
        <dbReference type="EMBL" id="KAF3448969.1"/>
    </source>
</evidence>
<gene>
    <name evidence="1" type="ORF">FNV43_RR09691</name>
</gene>
<organism evidence="1 2">
    <name type="scientific">Rhamnella rubrinervis</name>
    <dbReference type="NCBI Taxonomy" id="2594499"/>
    <lineage>
        <taxon>Eukaryota</taxon>
        <taxon>Viridiplantae</taxon>
        <taxon>Streptophyta</taxon>
        <taxon>Embryophyta</taxon>
        <taxon>Tracheophyta</taxon>
        <taxon>Spermatophyta</taxon>
        <taxon>Magnoliopsida</taxon>
        <taxon>eudicotyledons</taxon>
        <taxon>Gunneridae</taxon>
        <taxon>Pentapetalae</taxon>
        <taxon>rosids</taxon>
        <taxon>fabids</taxon>
        <taxon>Rosales</taxon>
        <taxon>Rhamnaceae</taxon>
        <taxon>rhamnoid group</taxon>
        <taxon>Rhamneae</taxon>
        <taxon>Rhamnella</taxon>
    </lineage>
</organism>
<accession>A0A8K0MK05</accession>
<keyword evidence="2" id="KW-1185">Reference proteome</keyword>
<proteinExistence type="predicted"/>
<dbReference type="EMBL" id="VOIH02000004">
    <property type="protein sequence ID" value="KAF3448969.1"/>
    <property type="molecule type" value="Genomic_DNA"/>
</dbReference>
<dbReference type="Proteomes" id="UP000796880">
    <property type="component" value="Unassembled WGS sequence"/>
</dbReference>
<evidence type="ECO:0000313" key="2">
    <source>
        <dbReference type="Proteomes" id="UP000796880"/>
    </source>
</evidence>
<comment type="caution">
    <text evidence="1">The sequence shown here is derived from an EMBL/GenBank/DDBJ whole genome shotgun (WGS) entry which is preliminary data.</text>
</comment>
<sequence length="325" mass="34523">MLVLQCPRPFNKVPIIINGILIIVVSRSAEQPKLKLKTMDIEGSEEDPKSKALDIEGTREVPKPKAFGFGTSSVPPTSKTFGFGNTINEIALGAEPTDFGNNSTSRPYSLNTRAFSANAPVFGDPWNQIDRLPILDGRRKRRRVVAYSYLNKSYEEQRWDYLQQHDKGAASSVNSGSTTLPVFGDSTVLLNGGTSSGPTTHTGFSFGSCSYPSTFRSFGFGSATGPLSTPKAFGFGNTHVPPNSKTFAFGRSLGPSIPKAFGFGISSGPSMSKAFSFGSSSGLSKPRSFTFGSGPTTPRAFSFGSGPTTPRAFSFGCSAGPTSVR</sequence>
<protein>
    <submittedName>
        <fullName evidence="1">Uncharacterized protein</fullName>
    </submittedName>
</protein>